<dbReference type="Proteomes" id="UP000727407">
    <property type="component" value="Unassembled WGS sequence"/>
</dbReference>
<dbReference type="OrthoDB" id="8960739at2759"/>
<evidence type="ECO:0000256" key="9">
    <source>
        <dbReference type="ARBA" id="ARBA00023180"/>
    </source>
</evidence>
<sequence length="455" mass="50970">LLSAEPEISVSGPVGSTAVLPCELTSVDTHTLYIRWNTESEIVFERLSEKLYHGEGYEGRVDVPVEKLRKGNCSLVLHNLRLIDTGVYSSYLLKRPNNRQTVKINSVNLTVYENDHSELQRLFGRVFSFVFTSLLTNSVESQSVSVKQGFTAVLPCKCNITSVRTLHVRWSAGAETVFERLHQDVYEAEGYQGRVDVPEDELRKGNCSLVLRNARVTDAGIYISRMKRFIVQSVELSIHGLVSAELQVDVSGPVGSTAVLPCELLSVDPLIPNITWLIKSKIVFRRLGENYPGEGYEGRVDVPVEELRKGNCSLVLRNLTPTDTGVYTSHKTVMRTKRETFPISRVNLTVHEPEISVSGPVGSTAVLPCELTSVDTDTLYIRWNTESEIVFERLDQRSYQGEGYEGRVDVPVEELRKGNCSLVLHNLTFTDTGVYSSYQTVRPTNRETSVNLTVY</sequence>
<organism evidence="12 13">
    <name type="scientific">Clarias magur</name>
    <name type="common">Asian catfish</name>
    <name type="synonym">Macropteronotus magur</name>
    <dbReference type="NCBI Taxonomy" id="1594786"/>
    <lineage>
        <taxon>Eukaryota</taxon>
        <taxon>Metazoa</taxon>
        <taxon>Chordata</taxon>
        <taxon>Craniata</taxon>
        <taxon>Vertebrata</taxon>
        <taxon>Euteleostomi</taxon>
        <taxon>Actinopterygii</taxon>
        <taxon>Neopterygii</taxon>
        <taxon>Teleostei</taxon>
        <taxon>Ostariophysi</taxon>
        <taxon>Siluriformes</taxon>
        <taxon>Clariidae</taxon>
        <taxon>Clarias</taxon>
    </lineage>
</organism>
<comment type="caution">
    <text evidence="12">The sequence shown here is derived from an EMBL/GenBank/DDBJ whole genome shotgun (WGS) entry which is preliminary data.</text>
</comment>
<keyword evidence="2" id="KW-1003">Cell membrane</keyword>
<dbReference type="GO" id="GO:0042130">
    <property type="term" value="P:negative regulation of T cell proliferation"/>
    <property type="evidence" value="ECO:0007669"/>
    <property type="project" value="TreeGrafter"/>
</dbReference>
<evidence type="ECO:0000256" key="2">
    <source>
        <dbReference type="ARBA" id="ARBA00022475"/>
    </source>
</evidence>
<dbReference type="GO" id="GO:0007166">
    <property type="term" value="P:cell surface receptor signaling pathway"/>
    <property type="evidence" value="ECO:0007669"/>
    <property type="project" value="TreeGrafter"/>
</dbReference>
<dbReference type="GO" id="GO:0031295">
    <property type="term" value="P:T cell costimulation"/>
    <property type="evidence" value="ECO:0007669"/>
    <property type="project" value="TreeGrafter"/>
</dbReference>
<keyword evidence="8" id="KW-0675">Receptor</keyword>
<evidence type="ECO:0000256" key="7">
    <source>
        <dbReference type="ARBA" id="ARBA00023157"/>
    </source>
</evidence>
<dbReference type="PANTHER" id="PTHR25466">
    <property type="entry name" value="T-LYMPHOCYTE ACTIVATION ANTIGEN"/>
    <property type="match status" value="1"/>
</dbReference>
<dbReference type="SMART" id="SM00409">
    <property type="entry name" value="IG"/>
    <property type="match status" value="4"/>
</dbReference>
<dbReference type="GO" id="GO:0071222">
    <property type="term" value="P:cellular response to lipopolysaccharide"/>
    <property type="evidence" value="ECO:0007669"/>
    <property type="project" value="TreeGrafter"/>
</dbReference>
<feature type="domain" description="Ig-like" evidence="11">
    <location>
        <begin position="342"/>
        <end position="453"/>
    </location>
</feature>
<name>A0A8J4T445_CLAMG</name>
<accession>A0A8J4T445</accession>
<gene>
    <name evidence="12" type="ORF">DAT39_021720</name>
</gene>
<evidence type="ECO:0000256" key="5">
    <source>
        <dbReference type="ARBA" id="ARBA00022989"/>
    </source>
</evidence>
<keyword evidence="5" id="KW-1133">Transmembrane helix</keyword>
<evidence type="ECO:0000256" key="8">
    <source>
        <dbReference type="ARBA" id="ARBA00023170"/>
    </source>
</evidence>
<dbReference type="InterPro" id="IPR003599">
    <property type="entry name" value="Ig_sub"/>
</dbReference>
<dbReference type="GO" id="GO:0009897">
    <property type="term" value="C:external side of plasma membrane"/>
    <property type="evidence" value="ECO:0007669"/>
    <property type="project" value="TreeGrafter"/>
</dbReference>
<keyword evidence="13" id="KW-1185">Reference proteome</keyword>
<evidence type="ECO:0000256" key="6">
    <source>
        <dbReference type="ARBA" id="ARBA00023136"/>
    </source>
</evidence>
<evidence type="ECO:0000313" key="12">
    <source>
        <dbReference type="EMBL" id="KAF5888580.1"/>
    </source>
</evidence>
<dbReference type="InterPro" id="IPR036179">
    <property type="entry name" value="Ig-like_dom_sf"/>
</dbReference>
<dbReference type="GO" id="GO:0042102">
    <property type="term" value="P:positive regulation of T cell proliferation"/>
    <property type="evidence" value="ECO:0007669"/>
    <property type="project" value="TreeGrafter"/>
</dbReference>
<dbReference type="InterPro" id="IPR013106">
    <property type="entry name" value="Ig_V-set"/>
</dbReference>
<dbReference type="AlphaFoldDB" id="A0A8J4T445"/>
<dbReference type="PROSITE" id="PS50835">
    <property type="entry name" value="IG_LIKE"/>
    <property type="match status" value="1"/>
</dbReference>
<keyword evidence="3" id="KW-0812">Transmembrane</keyword>
<keyword evidence="9" id="KW-0325">Glycoprotein</keyword>
<dbReference type="PANTHER" id="PTHR25466:SF11">
    <property type="entry name" value="GALECTIN 17-RELATED"/>
    <property type="match status" value="1"/>
</dbReference>
<dbReference type="InterPro" id="IPR051713">
    <property type="entry name" value="T-cell_Activation_Regulation"/>
</dbReference>
<keyword evidence="7" id="KW-1015">Disulfide bond</keyword>
<keyword evidence="4" id="KW-0732">Signal</keyword>
<evidence type="ECO:0000256" key="10">
    <source>
        <dbReference type="ARBA" id="ARBA00023319"/>
    </source>
</evidence>
<keyword evidence="6" id="KW-0472">Membrane</keyword>
<evidence type="ECO:0000256" key="4">
    <source>
        <dbReference type="ARBA" id="ARBA00022729"/>
    </source>
</evidence>
<dbReference type="InterPro" id="IPR013783">
    <property type="entry name" value="Ig-like_fold"/>
</dbReference>
<comment type="subcellular location">
    <subcellularLocation>
        <location evidence="1">Cell membrane</location>
        <topology evidence="1">Single-pass type I membrane protein</topology>
    </subcellularLocation>
</comment>
<dbReference type="GO" id="GO:0006955">
    <property type="term" value="P:immune response"/>
    <property type="evidence" value="ECO:0007669"/>
    <property type="project" value="TreeGrafter"/>
</dbReference>
<evidence type="ECO:0000259" key="11">
    <source>
        <dbReference type="PROSITE" id="PS50835"/>
    </source>
</evidence>
<dbReference type="InterPro" id="IPR007110">
    <property type="entry name" value="Ig-like_dom"/>
</dbReference>
<evidence type="ECO:0000313" key="13">
    <source>
        <dbReference type="Proteomes" id="UP000727407"/>
    </source>
</evidence>
<dbReference type="Pfam" id="PF07686">
    <property type="entry name" value="V-set"/>
    <property type="match status" value="4"/>
</dbReference>
<feature type="non-terminal residue" evidence="12">
    <location>
        <position position="1"/>
    </location>
</feature>
<feature type="non-terminal residue" evidence="12">
    <location>
        <position position="455"/>
    </location>
</feature>
<keyword evidence="10" id="KW-0393">Immunoglobulin domain</keyword>
<protein>
    <recommendedName>
        <fullName evidence="11">Ig-like domain-containing protein</fullName>
    </recommendedName>
</protein>
<dbReference type="SMART" id="SM00406">
    <property type="entry name" value="IGv"/>
    <property type="match status" value="4"/>
</dbReference>
<dbReference type="SUPFAM" id="SSF48726">
    <property type="entry name" value="Immunoglobulin"/>
    <property type="match status" value="4"/>
</dbReference>
<proteinExistence type="predicted"/>
<dbReference type="EMBL" id="QNUK01000960">
    <property type="protein sequence ID" value="KAF5888580.1"/>
    <property type="molecule type" value="Genomic_DNA"/>
</dbReference>
<reference evidence="12" key="1">
    <citation type="submission" date="2020-07" db="EMBL/GenBank/DDBJ databases">
        <title>Clarias magur genome sequencing, assembly and annotation.</title>
        <authorList>
            <person name="Kushwaha B."/>
            <person name="Kumar R."/>
            <person name="Das P."/>
            <person name="Joshi C.G."/>
            <person name="Kumar D."/>
            <person name="Nagpure N.S."/>
            <person name="Pandey M."/>
            <person name="Agarwal S."/>
            <person name="Srivastava S."/>
            <person name="Singh M."/>
            <person name="Sahoo L."/>
            <person name="Jayasankar P."/>
            <person name="Meher P.K."/>
            <person name="Koringa P.G."/>
            <person name="Iquebal M.A."/>
            <person name="Das S.P."/>
            <person name="Bit A."/>
            <person name="Patnaik S."/>
            <person name="Patel N."/>
            <person name="Shah T.M."/>
            <person name="Hinsu A."/>
            <person name="Jena J.K."/>
        </authorList>
    </citation>
    <scope>NUCLEOTIDE SEQUENCE</scope>
    <source>
        <strain evidence="12">CIFAMagur01</strain>
        <tissue evidence="12">Testis</tissue>
    </source>
</reference>
<evidence type="ECO:0000256" key="3">
    <source>
        <dbReference type="ARBA" id="ARBA00022692"/>
    </source>
</evidence>
<dbReference type="Gene3D" id="2.60.40.10">
    <property type="entry name" value="Immunoglobulins"/>
    <property type="match status" value="4"/>
</dbReference>
<evidence type="ECO:0000256" key="1">
    <source>
        <dbReference type="ARBA" id="ARBA00004251"/>
    </source>
</evidence>